<evidence type="ECO:0000259" key="1">
    <source>
        <dbReference type="Pfam" id="PF02893"/>
    </source>
</evidence>
<dbReference type="RefSeq" id="WP_344619171.1">
    <property type="nucleotide sequence ID" value="NZ_BAAARV010000096.1"/>
</dbReference>
<dbReference type="Proteomes" id="UP001501444">
    <property type="component" value="Unassembled WGS sequence"/>
</dbReference>
<dbReference type="InterPro" id="IPR004182">
    <property type="entry name" value="GRAM"/>
</dbReference>
<comment type="caution">
    <text evidence="2">The sequence shown here is derived from an EMBL/GenBank/DDBJ whole genome shotgun (WGS) entry which is preliminary data.</text>
</comment>
<keyword evidence="3" id="KW-1185">Reference proteome</keyword>
<evidence type="ECO:0000313" key="3">
    <source>
        <dbReference type="Proteomes" id="UP001501444"/>
    </source>
</evidence>
<evidence type="ECO:0000313" key="2">
    <source>
        <dbReference type="EMBL" id="GAA2384304.1"/>
    </source>
</evidence>
<accession>A0ABP5UPB4</accession>
<organism evidence="2 3">
    <name type="scientific">Dactylosporangium salmoneum</name>
    <dbReference type="NCBI Taxonomy" id="53361"/>
    <lineage>
        <taxon>Bacteria</taxon>
        <taxon>Bacillati</taxon>
        <taxon>Actinomycetota</taxon>
        <taxon>Actinomycetes</taxon>
        <taxon>Micromonosporales</taxon>
        <taxon>Micromonosporaceae</taxon>
        <taxon>Dactylosporangium</taxon>
    </lineage>
</organism>
<protein>
    <recommendedName>
        <fullName evidence="1">GRAM domain-containing protein</fullName>
    </recommendedName>
</protein>
<dbReference type="EMBL" id="BAAARV010000096">
    <property type="protein sequence ID" value="GAA2384304.1"/>
    <property type="molecule type" value="Genomic_DNA"/>
</dbReference>
<dbReference type="InterPro" id="IPR011993">
    <property type="entry name" value="PH-like_dom_sf"/>
</dbReference>
<proteinExistence type="predicted"/>
<gene>
    <name evidence="2" type="ORF">GCM10010170_093600</name>
</gene>
<name>A0ABP5UPB4_9ACTN</name>
<sequence length="99" mass="10953">MDNDEDVLLRVRANLWRGDESVGGHLTLTEAHLRFRAHGLNIQTQPLDVPVAEIVSMRKYNNLRIVPNGLAVTTASGTEHRFVVGGRNRLIAAIEALQS</sequence>
<feature type="domain" description="GRAM" evidence="1">
    <location>
        <begin position="3"/>
        <end position="82"/>
    </location>
</feature>
<reference evidence="3" key="1">
    <citation type="journal article" date="2019" name="Int. J. Syst. Evol. Microbiol.">
        <title>The Global Catalogue of Microorganisms (GCM) 10K type strain sequencing project: providing services to taxonomists for standard genome sequencing and annotation.</title>
        <authorList>
            <consortium name="The Broad Institute Genomics Platform"/>
            <consortium name="The Broad Institute Genome Sequencing Center for Infectious Disease"/>
            <person name="Wu L."/>
            <person name="Ma J."/>
        </authorList>
    </citation>
    <scope>NUCLEOTIDE SEQUENCE [LARGE SCALE GENOMIC DNA]</scope>
    <source>
        <strain evidence="3">JCM 3272</strain>
    </source>
</reference>
<dbReference type="Pfam" id="PF02893">
    <property type="entry name" value="GRAM"/>
    <property type="match status" value="1"/>
</dbReference>
<dbReference type="Gene3D" id="2.30.29.30">
    <property type="entry name" value="Pleckstrin-homology domain (PH domain)/Phosphotyrosine-binding domain (PTB)"/>
    <property type="match status" value="1"/>
</dbReference>